<organism evidence="2 3">
    <name type="scientific">Acrocarpospora phusangensis</name>
    <dbReference type="NCBI Taxonomy" id="1070424"/>
    <lineage>
        <taxon>Bacteria</taxon>
        <taxon>Bacillati</taxon>
        <taxon>Actinomycetota</taxon>
        <taxon>Actinomycetes</taxon>
        <taxon>Streptosporangiales</taxon>
        <taxon>Streptosporangiaceae</taxon>
        <taxon>Acrocarpospora</taxon>
    </lineage>
</organism>
<accession>A0A919Q4W9</accession>
<evidence type="ECO:0000313" key="3">
    <source>
        <dbReference type="Proteomes" id="UP000640052"/>
    </source>
</evidence>
<dbReference type="GO" id="GO:0003989">
    <property type="term" value="F:acetyl-CoA carboxylase activity"/>
    <property type="evidence" value="ECO:0007669"/>
    <property type="project" value="InterPro"/>
</dbReference>
<reference evidence="2" key="1">
    <citation type="submission" date="2021-01" db="EMBL/GenBank/DDBJ databases">
        <title>Whole genome shotgun sequence of Acrocarpospora phusangensis NBRC 108782.</title>
        <authorList>
            <person name="Komaki H."/>
            <person name="Tamura T."/>
        </authorList>
    </citation>
    <scope>NUCLEOTIDE SEQUENCE</scope>
    <source>
        <strain evidence="2">NBRC 108782</strain>
    </source>
</reference>
<dbReference type="AlphaFoldDB" id="A0A919Q4W9"/>
<proteinExistence type="predicted"/>
<dbReference type="InterPro" id="IPR032716">
    <property type="entry name" value="ACC_epsilon"/>
</dbReference>
<protein>
    <recommendedName>
        <fullName evidence="4">Acetyl-CoA carboxylase biotin carboxyl carrier protein subunit</fullName>
    </recommendedName>
</protein>
<evidence type="ECO:0000256" key="1">
    <source>
        <dbReference type="SAM" id="MobiDB-lite"/>
    </source>
</evidence>
<gene>
    <name evidence="2" type="ORF">Aph01nite_02930</name>
</gene>
<dbReference type="Pfam" id="PF13822">
    <property type="entry name" value="ACC_epsilon"/>
    <property type="match status" value="1"/>
</dbReference>
<feature type="region of interest" description="Disordered" evidence="1">
    <location>
        <begin position="30"/>
        <end position="74"/>
    </location>
</feature>
<sequence>MNQLNQLRIVRGDASPEEIAALLVALSAAPPSQPEAVPTRQSWRDPARRMRGATGPGGAWRPGPGAWRASALPD</sequence>
<dbReference type="GO" id="GO:0004658">
    <property type="term" value="F:propionyl-CoA carboxylase activity"/>
    <property type="evidence" value="ECO:0007669"/>
    <property type="project" value="InterPro"/>
</dbReference>
<feature type="compositionally biased region" description="Low complexity" evidence="1">
    <location>
        <begin position="61"/>
        <end position="74"/>
    </location>
</feature>
<dbReference type="EMBL" id="BOOA01000002">
    <property type="protein sequence ID" value="GIH21983.1"/>
    <property type="molecule type" value="Genomic_DNA"/>
</dbReference>
<name>A0A919Q4W9_9ACTN</name>
<comment type="caution">
    <text evidence="2">The sequence shown here is derived from an EMBL/GenBank/DDBJ whole genome shotgun (WGS) entry which is preliminary data.</text>
</comment>
<keyword evidence="3" id="KW-1185">Reference proteome</keyword>
<dbReference type="Proteomes" id="UP000640052">
    <property type="component" value="Unassembled WGS sequence"/>
</dbReference>
<evidence type="ECO:0000313" key="2">
    <source>
        <dbReference type="EMBL" id="GIH21983.1"/>
    </source>
</evidence>
<evidence type="ECO:0008006" key="4">
    <source>
        <dbReference type="Google" id="ProtNLM"/>
    </source>
</evidence>
<dbReference type="RefSeq" id="WP_204038851.1">
    <property type="nucleotide sequence ID" value="NZ_BOOA01000002.1"/>
</dbReference>